<evidence type="ECO:0000256" key="1">
    <source>
        <dbReference type="SAM" id="MobiDB-lite"/>
    </source>
</evidence>
<protein>
    <submittedName>
        <fullName evidence="2">Uncharacterized protein</fullName>
    </submittedName>
</protein>
<comment type="caution">
    <text evidence="2">The sequence shown here is derived from an EMBL/GenBank/DDBJ whole genome shotgun (WGS) entry which is preliminary data.</text>
</comment>
<sequence>MEIISLLVHHHRKPGLLPGFLHVGIVPDDDVGYPVSPTISFRRCSMLTSIAPVGSQDLDVKSRPNIFTPHSPYLSVLITNNVRVRPMRVTEVSTKQRRNDGARGNGKSPRKPADSGIVRHDSHLRKSGVSRLGIDPSSPWWELRVICTCASEVKKLGNDTGDTNTARLVPYRSYAQGVQCFRPNAVLWTYASEVGSGVSGRTYYAYKERKSCEGTCIAAQRDWAAKASDWGHDYLPNNTYI</sequence>
<feature type="region of interest" description="Disordered" evidence="1">
    <location>
        <begin position="88"/>
        <end position="120"/>
    </location>
</feature>
<dbReference type="EMBL" id="JARBHB010000001">
    <property type="protein sequence ID" value="KAJ8898339.1"/>
    <property type="molecule type" value="Genomic_DNA"/>
</dbReference>
<gene>
    <name evidence="2" type="ORF">PR048_003699</name>
</gene>
<name>A0ABQ9INW1_9NEOP</name>
<proteinExistence type="predicted"/>
<reference evidence="2 3" key="1">
    <citation type="submission" date="2023-02" db="EMBL/GenBank/DDBJ databases">
        <title>LHISI_Scaffold_Assembly.</title>
        <authorList>
            <person name="Stuart O.P."/>
            <person name="Cleave R."/>
            <person name="Magrath M.J.L."/>
            <person name="Mikheyev A.S."/>
        </authorList>
    </citation>
    <scope>NUCLEOTIDE SEQUENCE [LARGE SCALE GENOMIC DNA]</scope>
    <source>
        <strain evidence="2">Daus_M_001</strain>
        <tissue evidence="2">Leg muscle</tissue>
    </source>
</reference>
<accession>A0ABQ9INW1</accession>
<evidence type="ECO:0000313" key="3">
    <source>
        <dbReference type="Proteomes" id="UP001159363"/>
    </source>
</evidence>
<keyword evidence="3" id="KW-1185">Reference proteome</keyword>
<organism evidence="2 3">
    <name type="scientific">Dryococelus australis</name>
    <dbReference type="NCBI Taxonomy" id="614101"/>
    <lineage>
        <taxon>Eukaryota</taxon>
        <taxon>Metazoa</taxon>
        <taxon>Ecdysozoa</taxon>
        <taxon>Arthropoda</taxon>
        <taxon>Hexapoda</taxon>
        <taxon>Insecta</taxon>
        <taxon>Pterygota</taxon>
        <taxon>Neoptera</taxon>
        <taxon>Polyneoptera</taxon>
        <taxon>Phasmatodea</taxon>
        <taxon>Verophasmatodea</taxon>
        <taxon>Anareolatae</taxon>
        <taxon>Phasmatidae</taxon>
        <taxon>Eurycanthinae</taxon>
        <taxon>Dryococelus</taxon>
    </lineage>
</organism>
<feature type="compositionally biased region" description="Basic and acidic residues" evidence="1">
    <location>
        <begin position="111"/>
        <end position="120"/>
    </location>
</feature>
<evidence type="ECO:0000313" key="2">
    <source>
        <dbReference type="EMBL" id="KAJ8898339.1"/>
    </source>
</evidence>
<dbReference type="Proteomes" id="UP001159363">
    <property type="component" value="Chromosome 1"/>
</dbReference>